<name>A0A937X6Y1_9BACT</name>
<dbReference type="InterPro" id="IPR050490">
    <property type="entry name" value="Bact_solute-bd_prot1"/>
</dbReference>
<sequence length="339" mass="37612">MALRATRRRILGLMAAGLGATTLAACGEAQVVTKEVPVEKTVVKEVPVEKVVTQVVEKTVTKEVPVEKVVTKEVEKVVTQIVEKVVTAPPQAPVNFIRYVSNHTAGPRGNAMKWALERFAQSRPEIKVRFEPAGALRDILPAQFAAGIAPDATLFTQAWFIEFLPQGAFAEISGAIAKLKDFNKADYYFLPDAYTDNKIDHSFPAPQLMNGPQYGMPFQAAISGFVANVTLAEKAGVTLPSKELSWTWNDWTEWDKKMTNPDAKTFGTQIANSPDFGWWPQMYSNGLKKPFNDALTKSMYDQPEAIEAFKYWVDKIFVQKVAPPIELHKELAAEFGSPF</sequence>
<reference evidence="2 3" key="1">
    <citation type="submission" date="2019-03" db="EMBL/GenBank/DDBJ databases">
        <title>Lake Tanganyika Metagenome-Assembled Genomes (MAGs).</title>
        <authorList>
            <person name="Tran P."/>
        </authorList>
    </citation>
    <scope>NUCLEOTIDE SEQUENCE [LARGE SCALE GENOMIC DNA]</scope>
    <source>
        <strain evidence="2">K_DeepCast_65m_m2_236</strain>
    </source>
</reference>
<feature type="signal peptide" evidence="1">
    <location>
        <begin position="1"/>
        <end position="24"/>
    </location>
</feature>
<feature type="non-terminal residue" evidence="2">
    <location>
        <position position="339"/>
    </location>
</feature>
<dbReference type="PANTHER" id="PTHR43649">
    <property type="entry name" value="ARABINOSE-BINDING PROTEIN-RELATED"/>
    <property type="match status" value="1"/>
</dbReference>
<feature type="chain" id="PRO_5036805923" evidence="1">
    <location>
        <begin position="25"/>
        <end position="339"/>
    </location>
</feature>
<dbReference type="SUPFAM" id="SSF53850">
    <property type="entry name" value="Periplasmic binding protein-like II"/>
    <property type="match status" value="1"/>
</dbReference>
<accession>A0A937X6Y1</accession>
<protein>
    <submittedName>
        <fullName evidence="2">Extracellular solute-binding protein</fullName>
    </submittedName>
</protein>
<evidence type="ECO:0000313" key="3">
    <source>
        <dbReference type="Proteomes" id="UP000703893"/>
    </source>
</evidence>
<dbReference type="AlphaFoldDB" id="A0A937X6Y1"/>
<dbReference type="Gene3D" id="3.40.190.10">
    <property type="entry name" value="Periplasmic binding protein-like II"/>
    <property type="match status" value="1"/>
</dbReference>
<dbReference type="EMBL" id="VGJX01000313">
    <property type="protein sequence ID" value="MBM3274741.1"/>
    <property type="molecule type" value="Genomic_DNA"/>
</dbReference>
<dbReference type="Proteomes" id="UP000703893">
    <property type="component" value="Unassembled WGS sequence"/>
</dbReference>
<dbReference type="PROSITE" id="PS51257">
    <property type="entry name" value="PROKAR_LIPOPROTEIN"/>
    <property type="match status" value="1"/>
</dbReference>
<dbReference type="PANTHER" id="PTHR43649:SF12">
    <property type="entry name" value="DIACETYLCHITOBIOSE BINDING PROTEIN DASA"/>
    <property type="match status" value="1"/>
</dbReference>
<evidence type="ECO:0000256" key="1">
    <source>
        <dbReference type="SAM" id="SignalP"/>
    </source>
</evidence>
<dbReference type="Pfam" id="PF01547">
    <property type="entry name" value="SBP_bac_1"/>
    <property type="match status" value="1"/>
</dbReference>
<evidence type="ECO:0000313" key="2">
    <source>
        <dbReference type="EMBL" id="MBM3274741.1"/>
    </source>
</evidence>
<dbReference type="InterPro" id="IPR006059">
    <property type="entry name" value="SBP"/>
</dbReference>
<gene>
    <name evidence="2" type="ORF">FJZ00_06290</name>
</gene>
<comment type="caution">
    <text evidence="2">The sequence shown here is derived from an EMBL/GenBank/DDBJ whole genome shotgun (WGS) entry which is preliminary data.</text>
</comment>
<keyword evidence="1" id="KW-0732">Signal</keyword>
<proteinExistence type="predicted"/>
<organism evidence="2 3">
    <name type="scientific">Candidatus Tanganyikabacteria bacterium</name>
    <dbReference type="NCBI Taxonomy" id="2961651"/>
    <lineage>
        <taxon>Bacteria</taxon>
        <taxon>Bacillati</taxon>
        <taxon>Candidatus Sericytochromatia</taxon>
        <taxon>Candidatus Tanganyikabacteria</taxon>
    </lineage>
</organism>